<feature type="compositionally biased region" description="Basic residues" evidence="4">
    <location>
        <begin position="81"/>
        <end position="92"/>
    </location>
</feature>
<dbReference type="PROSITE" id="PS50932">
    <property type="entry name" value="HTH_LACI_2"/>
    <property type="match status" value="1"/>
</dbReference>
<feature type="domain" description="HTH lacI-type" evidence="5">
    <location>
        <begin position="109"/>
        <end position="163"/>
    </location>
</feature>
<dbReference type="SMART" id="SM00354">
    <property type="entry name" value="HTH_LACI"/>
    <property type="match status" value="1"/>
</dbReference>
<evidence type="ECO:0000259" key="5">
    <source>
        <dbReference type="PROSITE" id="PS50932"/>
    </source>
</evidence>
<dbReference type="Gene3D" id="3.40.50.2300">
    <property type="match status" value="2"/>
</dbReference>
<gene>
    <name evidence="6" type="ORF">Leucomu_06060</name>
</gene>
<evidence type="ECO:0000256" key="2">
    <source>
        <dbReference type="ARBA" id="ARBA00023125"/>
    </source>
</evidence>
<reference evidence="6 7" key="1">
    <citation type="submission" date="2019-01" db="EMBL/GenBank/DDBJ databases">
        <title>Leucobacter muris sp. nov. isolated from the nose of a laboratory mouse.</title>
        <authorList>
            <person name="Benga L."/>
            <person name="Sproeer C."/>
            <person name="Schumann P."/>
            <person name="Verbarg S."/>
            <person name="Bunk B."/>
            <person name="Engelhardt E."/>
            <person name="Benten P.M."/>
            <person name="Sager M."/>
        </authorList>
    </citation>
    <scope>NUCLEOTIDE SEQUENCE [LARGE SCALE GENOMIC DNA]</scope>
    <source>
        <strain evidence="6 7">DSM 101948</strain>
    </source>
</reference>
<feature type="compositionally biased region" description="Basic and acidic residues" evidence="4">
    <location>
        <begin position="8"/>
        <end position="22"/>
    </location>
</feature>
<sequence length="440" mass="47381">MARLPPARGRDPGRCDRSDVRTRGGPVDGSRRADRPARRPARRRGRCARGDRRGPSAHRRALRRGPGHAAARSAPAAARPGRPHRRARRPERRPRDPPVKRGTVKPRRITIKDVAAEAGVSVATASEALNGKGRVAPATRQNVIDTAARLGYTVNRIAKNLNAGRTGSLVLTVSPMAAQSTKPGQPEWDVEYYFRVLSGASAQAFQRGFLLSMLPSHESSRTFFSAADGLIVVDPSQNDPLLAAAAGAGIACVTIGRNSDDLSWVDNDFAIGTTTALAHLAATRGAKPALFLSETSSSYVRDELSAYLDWCSTTGIEPIIIRSPGPRVDEAEPVIQAALAAPDRRFDSVLTTLDTLAHATERSAHTLGLDIPGELQVLSLTDSRYLDYGLQRPITALDLHPVRLGEIAVDLLIDSLDGTAERRRELVPTSLNVRESTLAD</sequence>
<evidence type="ECO:0000256" key="4">
    <source>
        <dbReference type="SAM" id="MobiDB-lite"/>
    </source>
</evidence>
<keyword evidence="2" id="KW-0238">DNA-binding</keyword>
<dbReference type="InterPro" id="IPR046335">
    <property type="entry name" value="LacI/GalR-like_sensor"/>
</dbReference>
<accession>A0ABX5QJ72</accession>
<dbReference type="EMBL" id="CP035037">
    <property type="protein sequence ID" value="QAB19159.1"/>
    <property type="molecule type" value="Genomic_DNA"/>
</dbReference>
<evidence type="ECO:0000313" key="7">
    <source>
        <dbReference type="Proteomes" id="UP000285768"/>
    </source>
</evidence>
<proteinExistence type="predicted"/>
<dbReference type="PROSITE" id="PS00356">
    <property type="entry name" value="HTH_LACI_1"/>
    <property type="match status" value="1"/>
</dbReference>
<dbReference type="Proteomes" id="UP000285768">
    <property type="component" value="Chromosome"/>
</dbReference>
<feature type="compositionally biased region" description="Low complexity" evidence="4">
    <location>
        <begin position="67"/>
        <end position="80"/>
    </location>
</feature>
<dbReference type="InterPro" id="IPR028082">
    <property type="entry name" value="Peripla_BP_I"/>
</dbReference>
<dbReference type="InterPro" id="IPR000843">
    <property type="entry name" value="HTH_LacI"/>
</dbReference>
<dbReference type="Gene3D" id="1.10.260.40">
    <property type="entry name" value="lambda repressor-like DNA-binding domains"/>
    <property type="match status" value="1"/>
</dbReference>
<feature type="compositionally biased region" description="Basic residues" evidence="4">
    <location>
        <begin position="38"/>
        <end position="47"/>
    </location>
</feature>
<keyword evidence="3" id="KW-0804">Transcription</keyword>
<dbReference type="SUPFAM" id="SSF47413">
    <property type="entry name" value="lambda repressor-like DNA-binding domains"/>
    <property type="match status" value="1"/>
</dbReference>
<name>A0ABX5QJ72_9MICO</name>
<dbReference type="Pfam" id="PF13377">
    <property type="entry name" value="Peripla_BP_3"/>
    <property type="match status" value="1"/>
</dbReference>
<keyword evidence="7" id="KW-1185">Reference proteome</keyword>
<keyword evidence="1" id="KW-0805">Transcription regulation</keyword>
<evidence type="ECO:0000256" key="1">
    <source>
        <dbReference type="ARBA" id="ARBA00023015"/>
    </source>
</evidence>
<evidence type="ECO:0000313" key="6">
    <source>
        <dbReference type="EMBL" id="QAB19159.1"/>
    </source>
</evidence>
<dbReference type="SUPFAM" id="SSF53822">
    <property type="entry name" value="Periplasmic binding protein-like I"/>
    <property type="match status" value="1"/>
</dbReference>
<evidence type="ECO:0000256" key="3">
    <source>
        <dbReference type="ARBA" id="ARBA00023163"/>
    </source>
</evidence>
<dbReference type="InterPro" id="IPR010982">
    <property type="entry name" value="Lambda_DNA-bd_dom_sf"/>
</dbReference>
<dbReference type="PANTHER" id="PTHR30146:SF153">
    <property type="entry name" value="LACTOSE OPERON REPRESSOR"/>
    <property type="match status" value="1"/>
</dbReference>
<protein>
    <submittedName>
        <fullName evidence="6">LacI family transcriptional regulator</fullName>
    </submittedName>
</protein>
<dbReference type="PANTHER" id="PTHR30146">
    <property type="entry name" value="LACI-RELATED TRANSCRIPTIONAL REPRESSOR"/>
    <property type="match status" value="1"/>
</dbReference>
<feature type="region of interest" description="Disordered" evidence="4">
    <location>
        <begin position="1"/>
        <end position="108"/>
    </location>
</feature>
<dbReference type="CDD" id="cd01392">
    <property type="entry name" value="HTH_LacI"/>
    <property type="match status" value="1"/>
</dbReference>
<organism evidence="6 7">
    <name type="scientific">Leucobacter muris</name>
    <dbReference type="NCBI Taxonomy" id="1935379"/>
    <lineage>
        <taxon>Bacteria</taxon>
        <taxon>Bacillati</taxon>
        <taxon>Actinomycetota</taxon>
        <taxon>Actinomycetes</taxon>
        <taxon>Micrococcales</taxon>
        <taxon>Microbacteriaceae</taxon>
        <taxon>Leucobacter</taxon>
    </lineage>
</organism>
<dbReference type="Pfam" id="PF00356">
    <property type="entry name" value="LacI"/>
    <property type="match status" value="1"/>
</dbReference>
<feature type="compositionally biased region" description="Basic residues" evidence="4">
    <location>
        <begin position="55"/>
        <end position="66"/>
    </location>
</feature>